<evidence type="ECO:0000256" key="1">
    <source>
        <dbReference type="ARBA" id="ARBA00022737"/>
    </source>
</evidence>
<evidence type="ECO:0008006" key="3">
    <source>
        <dbReference type="Google" id="ProtNLM"/>
    </source>
</evidence>
<dbReference type="InterPro" id="IPR011042">
    <property type="entry name" value="6-blade_b-propeller_TolB-like"/>
</dbReference>
<protein>
    <recommendedName>
        <fullName evidence="3">SMP-30/Gluconolactonase/LRE-like region domain-containing protein</fullName>
    </recommendedName>
</protein>
<dbReference type="AlphaFoldDB" id="A0A381RM28"/>
<name>A0A381RM28_9ZZZZ</name>
<dbReference type="InterPro" id="IPR050952">
    <property type="entry name" value="TRIM-NHL_E3_ligases"/>
</dbReference>
<sequence>MATHFFGLTSRTYKHSHAVGRAEFAGTGFRNPTDIAIAPDGTVYICNRSYENRPDGVHVTALTLDEEYITEFGAYGEADGEFMWPTAVALDSKGNLYLADEWLNRITKFTKDGEFVSKWGIAGSGDGELKGPAGLAIDKDDNVFVVDAGNNRVQKFSVDGQFISNFGSFGSDDGQFNNPWGISLDSEGHIYIADWRNDRIQKFSPDGKWEASIGSTGSGVGQLNRPNGLAVDADGDIYVADWMNNRVQVFAPDGRYITEFHGEAVLSKWGRDKLASNPDMIRQRNLAFANDPDYEKGLAHPCGVRIDPQGRIVIIDHTRNRLQVYIKEGEPALV</sequence>
<dbReference type="PROSITE" id="PS51125">
    <property type="entry name" value="NHL"/>
    <property type="match status" value="4"/>
</dbReference>
<dbReference type="Pfam" id="PF01436">
    <property type="entry name" value="NHL"/>
    <property type="match status" value="2"/>
</dbReference>
<dbReference type="CDD" id="cd05819">
    <property type="entry name" value="NHL"/>
    <property type="match status" value="1"/>
</dbReference>
<reference evidence="2" key="1">
    <citation type="submission" date="2018-05" db="EMBL/GenBank/DDBJ databases">
        <authorList>
            <person name="Lanie J.A."/>
            <person name="Ng W.-L."/>
            <person name="Kazmierczak K.M."/>
            <person name="Andrzejewski T.M."/>
            <person name="Davidsen T.M."/>
            <person name="Wayne K.J."/>
            <person name="Tettelin H."/>
            <person name="Glass J.I."/>
            <person name="Rusch D."/>
            <person name="Podicherti R."/>
            <person name="Tsui H.-C.T."/>
            <person name="Winkler M.E."/>
        </authorList>
    </citation>
    <scope>NUCLEOTIDE SEQUENCE</scope>
</reference>
<keyword evidence="1" id="KW-0677">Repeat</keyword>
<gene>
    <name evidence="2" type="ORF">METZ01_LOCUS44893</name>
</gene>
<organism evidence="2">
    <name type="scientific">marine metagenome</name>
    <dbReference type="NCBI Taxonomy" id="408172"/>
    <lineage>
        <taxon>unclassified sequences</taxon>
        <taxon>metagenomes</taxon>
        <taxon>ecological metagenomes</taxon>
    </lineage>
</organism>
<accession>A0A381RM28</accession>
<evidence type="ECO:0000313" key="2">
    <source>
        <dbReference type="EMBL" id="SUZ92039.1"/>
    </source>
</evidence>
<dbReference type="Gene3D" id="2.120.10.30">
    <property type="entry name" value="TolB, C-terminal domain"/>
    <property type="match status" value="2"/>
</dbReference>
<dbReference type="SUPFAM" id="SSF101898">
    <property type="entry name" value="NHL repeat"/>
    <property type="match status" value="1"/>
</dbReference>
<dbReference type="EMBL" id="UINC01002026">
    <property type="protein sequence ID" value="SUZ92039.1"/>
    <property type="molecule type" value="Genomic_DNA"/>
</dbReference>
<dbReference type="GO" id="GO:0008270">
    <property type="term" value="F:zinc ion binding"/>
    <property type="evidence" value="ECO:0007669"/>
    <property type="project" value="UniProtKB-KW"/>
</dbReference>
<dbReference type="InterPro" id="IPR001258">
    <property type="entry name" value="NHL_repeat"/>
</dbReference>
<dbReference type="PANTHER" id="PTHR24104">
    <property type="entry name" value="E3 UBIQUITIN-PROTEIN LIGASE NHLRC1-RELATED"/>
    <property type="match status" value="1"/>
</dbReference>
<dbReference type="PANTHER" id="PTHR24104:SF25">
    <property type="entry name" value="PROTEIN LIN-41"/>
    <property type="match status" value="1"/>
</dbReference>
<proteinExistence type="predicted"/>
<dbReference type="Pfam" id="PF17170">
    <property type="entry name" value="DUF5128"/>
    <property type="match status" value="1"/>
</dbReference>